<proteinExistence type="predicted"/>
<sequence>MKDIPSSRAEDSQSSSSSSMSFSPRPRTSRRELRGSKATSSGSRAGNVCRERSAVLLTHEVFLLRFGDRFFEVETNKRSSIREERV</sequence>
<reference evidence="2 3" key="1">
    <citation type="submission" date="2019-03" db="EMBL/GenBank/DDBJ databases">
        <title>First draft genome of Liparis tanakae, snailfish: a comprehensive survey of snailfish specific genes.</title>
        <authorList>
            <person name="Kim W."/>
            <person name="Song I."/>
            <person name="Jeong J.-H."/>
            <person name="Kim D."/>
            <person name="Kim S."/>
            <person name="Ryu S."/>
            <person name="Song J.Y."/>
            <person name="Lee S.K."/>
        </authorList>
    </citation>
    <scope>NUCLEOTIDE SEQUENCE [LARGE SCALE GENOMIC DNA]</scope>
    <source>
        <tissue evidence="2">Muscle</tissue>
    </source>
</reference>
<evidence type="ECO:0000256" key="1">
    <source>
        <dbReference type="SAM" id="MobiDB-lite"/>
    </source>
</evidence>
<evidence type="ECO:0000313" key="2">
    <source>
        <dbReference type="EMBL" id="TNN35939.1"/>
    </source>
</evidence>
<dbReference type="EMBL" id="SRLO01001682">
    <property type="protein sequence ID" value="TNN35939.1"/>
    <property type="molecule type" value="Genomic_DNA"/>
</dbReference>
<comment type="caution">
    <text evidence="2">The sequence shown here is derived from an EMBL/GenBank/DDBJ whole genome shotgun (WGS) entry which is preliminary data.</text>
</comment>
<feature type="compositionally biased region" description="Basic and acidic residues" evidence="1">
    <location>
        <begin position="1"/>
        <end position="11"/>
    </location>
</feature>
<dbReference type="AlphaFoldDB" id="A0A4Z2F473"/>
<protein>
    <submittedName>
        <fullName evidence="2">Uncharacterized protein</fullName>
    </submittedName>
</protein>
<gene>
    <name evidence="2" type="ORF">EYF80_053894</name>
</gene>
<dbReference type="Proteomes" id="UP000314294">
    <property type="component" value="Unassembled WGS sequence"/>
</dbReference>
<organism evidence="2 3">
    <name type="scientific">Liparis tanakae</name>
    <name type="common">Tanaka's snailfish</name>
    <dbReference type="NCBI Taxonomy" id="230148"/>
    <lineage>
        <taxon>Eukaryota</taxon>
        <taxon>Metazoa</taxon>
        <taxon>Chordata</taxon>
        <taxon>Craniata</taxon>
        <taxon>Vertebrata</taxon>
        <taxon>Euteleostomi</taxon>
        <taxon>Actinopterygii</taxon>
        <taxon>Neopterygii</taxon>
        <taxon>Teleostei</taxon>
        <taxon>Neoteleostei</taxon>
        <taxon>Acanthomorphata</taxon>
        <taxon>Eupercaria</taxon>
        <taxon>Perciformes</taxon>
        <taxon>Cottioidei</taxon>
        <taxon>Cottales</taxon>
        <taxon>Liparidae</taxon>
        <taxon>Liparis</taxon>
    </lineage>
</organism>
<name>A0A4Z2F473_9TELE</name>
<keyword evidence="3" id="KW-1185">Reference proteome</keyword>
<accession>A0A4Z2F473</accession>
<evidence type="ECO:0000313" key="3">
    <source>
        <dbReference type="Proteomes" id="UP000314294"/>
    </source>
</evidence>
<feature type="region of interest" description="Disordered" evidence="1">
    <location>
        <begin position="1"/>
        <end position="49"/>
    </location>
</feature>
<feature type="compositionally biased region" description="Low complexity" evidence="1">
    <location>
        <begin position="12"/>
        <end position="26"/>
    </location>
</feature>